<proteinExistence type="predicted"/>
<dbReference type="Proteomes" id="UP001190700">
    <property type="component" value="Unassembled WGS sequence"/>
</dbReference>
<feature type="compositionally biased region" description="Basic and acidic residues" evidence="1">
    <location>
        <begin position="144"/>
        <end position="163"/>
    </location>
</feature>
<evidence type="ECO:0000313" key="2">
    <source>
        <dbReference type="EMBL" id="KAK3276761.1"/>
    </source>
</evidence>
<name>A0AAE0GET0_9CHLO</name>
<sequence length="179" mass="19338">MDSLPDDSLTQRIAELRATDAGKSLLEKVATGSNEDFTPAEISLNNRLSLFLAEQERRQTRAQYAAHIAGPGAADSAVHAKLDELLSAHGPARRKLPGSECDFRDKNGNDSNAAKRTWEFANKADEIFFNSSRSGGEGSAGRSGFDRGGSEGEPRQSEGPARGRYEVVRVACPSCLYCF</sequence>
<dbReference type="AlphaFoldDB" id="A0AAE0GET0"/>
<keyword evidence="3" id="KW-1185">Reference proteome</keyword>
<gene>
    <name evidence="2" type="ORF">CYMTET_15196</name>
</gene>
<feature type="region of interest" description="Disordered" evidence="1">
    <location>
        <begin position="129"/>
        <end position="163"/>
    </location>
</feature>
<evidence type="ECO:0000256" key="1">
    <source>
        <dbReference type="SAM" id="MobiDB-lite"/>
    </source>
</evidence>
<dbReference type="EMBL" id="LGRX02006400">
    <property type="protein sequence ID" value="KAK3276761.1"/>
    <property type="molecule type" value="Genomic_DNA"/>
</dbReference>
<comment type="caution">
    <text evidence="2">The sequence shown here is derived from an EMBL/GenBank/DDBJ whole genome shotgun (WGS) entry which is preliminary data.</text>
</comment>
<accession>A0AAE0GET0</accession>
<evidence type="ECO:0000313" key="3">
    <source>
        <dbReference type="Proteomes" id="UP001190700"/>
    </source>
</evidence>
<organism evidence="2 3">
    <name type="scientific">Cymbomonas tetramitiformis</name>
    <dbReference type="NCBI Taxonomy" id="36881"/>
    <lineage>
        <taxon>Eukaryota</taxon>
        <taxon>Viridiplantae</taxon>
        <taxon>Chlorophyta</taxon>
        <taxon>Pyramimonadophyceae</taxon>
        <taxon>Pyramimonadales</taxon>
        <taxon>Pyramimonadaceae</taxon>
        <taxon>Cymbomonas</taxon>
    </lineage>
</organism>
<reference evidence="2 3" key="1">
    <citation type="journal article" date="2015" name="Genome Biol. Evol.">
        <title>Comparative Genomics of a Bacterivorous Green Alga Reveals Evolutionary Causalities and Consequences of Phago-Mixotrophic Mode of Nutrition.</title>
        <authorList>
            <person name="Burns J.A."/>
            <person name="Paasch A."/>
            <person name="Narechania A."/>
            <person name="Kim E."/>
        </authorList>
    </citation>
    <scope>NUCLEOTIDE SEQUENCE [LARGE SCALE GENOMIC DNA]</scope>
    <source>
        <strain evidence="2 3">PLY_AMNH</strain>
    </source>
</reference>
<protein>
    <submittedName>
        <fullName evidence="2">Uncharacterized protein</fullName>
    </submittedName>
</protein>